<dbReference type="Proteomes" id="UP000030641">
    <property type="component" value="Unassembled WGS sequence"/>
</dbReference>
<dbReference type="SUPFAM" id="SSF53474">
    <property type="entry name" value="alpha/beta-Hydrolases"/>
    <property type="match status" value="1"/>
</dbReference>
<dbReference type="OrthoDB" id="408373at2759"/>
<dbReference type="PANTHER" id="PTHR43329">
    <property type="entry name" value="EPOXIDE HYDROLASE"/>
    <property type="match status" value="1"/>
</dbReference>
<dbReference type="InterPro" id="IPR000073">
    <property type="entry name" value="AB_hydrolase_1"/>
</dbReference>
<dbReference type="PRINTS" id="PR00412">
    <property type="entry name" value="EPOXHYDRLASE"/>
</dbReference>
<evidence type="ECO:0000259" key="3">
    <source>
        <dbReference type="Pfam" id="PF00561"/>
    </source>
</evidence>
<keyword evidence="5" id="KW-1185">Reference proteome</keyword>
<keyword evidence="1" id="KW-0378">Hydrolase</keyword>
<protein>
    <recommendedName>
        <fullName evidence="3">AB hydrolase-1 domain-containing protein</fullName>
    </recommendedName>
</protein>
<dbReference type="Gene3D" id="3.40.50.1820">
    <property type="entry name" value="alpha/beta hydrolase"/>
    <property type="match status" value="1"/>
</dbReference>
<dbReference type="AlphaFoldDB" id="A0A074YLP2"/>
<dbReference type="GO" id="GO:0016787">
    <property type="term" value="F:hydrolase activity"/>
    <property type="evidence" value="ECO:0007669"/>
    <property type="project" value="UniProtKB-KW"/>
</dbReference>
<name>A0A074YLP2_AURSE</name>
<organism evidence="4 5">
    <name type="scientific">Aureobasidium subglaciale (strain EXF-2481)</name>
    <name type="common">Aureobasidium pullulans var. subglaciale</name>
    <dbReference type="NCBI Taxonomy" id="1043005"/>
    <lineage>
        <taxon>Eukaryota</taxon>
        <taxon>Fungi</taxon>
        <taxon>Dikarya</taxon>
        <taxon>Ascomycota</taxon>
        <taxon>Pezizomycotina</taxon>
        <taxon>Dothideomycetes</taxon>
        <taxon>Dothideomycetidae</taxon>
        <taxon>Dothideales</taxon>
        <taxon>Saccotheciaceae</taxon>
        <taxon>Aureobasidium</taxon>
    </lineage>
</organism>
<dbReference type="HOGENOM" id="CLU_020336_7_5_1"/>
<dbReference type="InParanoid" id="A0A074YLP2"/>
<dbReference type="EMBL" id="KL584755">
    <property type="protein sequence ID" value="KEQ96979.1"/>
    <property type="molecule type" value="Genomic_DNA"/>
</dbReference>
<evidence type="ECO:0000313" key="4">
    <source>
        <dbReference type="EMBL" id="KEQ96979.1"/>
    </source>
</evidence>
<dbReference type="STRING" id="1043005.A0A074YLP2"/>
<evidence type="ECO:0000313" key="5">
    <source>
        <dbReference type="Proteomes" id="UP000030641"/>
    </source>
</evidence>
<sequence>MSVDKIALDDSRISHCEAVLNGQRYHYILGIPEHQAFSATIFLIHGWPDLSYGWRYQIPFLIQQNMRVVVPDMMGYGRTVSGPQDAPQSPPADLHLYSIKRAADDIAELAKQLGAPEIILGGHDWGGAVVYRTAQWYPKLVTHLFSICTPYTAPSRQFISLKQMVDGPLPQFGYQIQLSEPGLENDLKAYDQIRRFLQAVYGGRSERGRSCFRPDIGLDFEAMKTIGTAPSLSGQELNHYTSEYMRHGLHGPLNWYRTRLINFEDDLKLGTKMVKQPVLFITGKLDEVLKPAMSTGMENFIPQLRKEEVETGHWALTEAPAEVNKCIGSWLKEIVCKSSVKL</sequence>
<dbReference type="RefSeq" id="XP_013345336.1">
    <property type="nucleotide sequence ID" value="XM_013489882.1"/>
</dbReference>
<accession>A0A074YLP2</accession>
<dbReference type="InterPro" id="IPR000639">
    <property type="entry name" value="Epox_hydrolase-like"/>
</dbReference>
<dbReference type="OMA" id="GSINWYR"/>
<gene>
    <name evidence="4" type="ORF">AUEXF2481DRAFT_28099</name>
</gene>
<evidence type="ECO:0000256" key="1">
    <source>
        <dbReference type="ARBA" id="ARBA00022801"/>
    </source>
</evidence>
<feature type="domain" description="AB hydrolase-1" evidence="3">
    <location>
        <begin position="40"/>
        <end position="164"/>
    </location>
</feature>
<dbReference type="InterPro" id="IPR029058">
    <property type="entry name" value="AB_hydrolase_fold"/>
</dbReference>
<proteinExistence type="inferred from homology"/>
<dbReference type="GeneID" id="25363650"/>
<comment type="similarity">
    <text evidence="2">Belongs to the AB hydrolase superfamily. Epoxide hydrolase family.</text>
</comment>
<dbReference type="Pfam" id="PF00561">
    <property type="entry name" value="Abhydrolase_1"/>
    <property type="match status" value="1"/>
</dbReference>
<reference evidence="4 5" key="1">
    <citation type="journal article" date="2014" name="BMC Genomics">
        <title>Genome sequencing of four Aureobasidium pullulans varieties: biotechnological potential, stress tolerance, and description of new species.</title>
        <authorList>
            <person name="Gostin Ar C."/>
            <person name="Ohm R.A."/>
            <person name="Kogej T."/>
            <person name="Sonjak S."/>
            <person name="Turk M."/>
            <person name="Zajc J."/>
            <person name="Zalar P."/>
            <person name="Grube M."/>
            <person name="Sun H."/>
            <person name="Han J."/>
            <person name="Sharma A."/>
            <person name="Chiniquy J."/>
            <person name="Ngan C.Y."/>
            <person name="Lipzen A."/>
            <person name="Barry K."/>
            <person name="Grigoriev I.V."/>
            <person name="Gunde-Cimerman N."/>
        </authorList>
    </citation>
    <scope>NUCLEOTIDE SEQUENCE [LARGE SCALE GENOMIC DNA]</scope>
    <source>
        <strain evidence="4 5">EXF-2481</strain>
    </source>
</reference>
<evidence type="ECO:0000256" key="2">
    <source>
        <dbReference type="ARBA" id="ARBA00038334"/>
    </source>
</evidence>